<feature type="coiled-coil region" evidence="1">
    <location>
        <begin position="254"/>
        <end position="281"/>
    </location>
</feature>
<evidence type="ECO:0000313" key="3">
    <source>
        <dbReference type="EMBL" id="EKX54331.1"/>
    </source>
</evidence>
<feature type="region of interest" description="Disordered" evidence="2">
    <location>
        <begin position="18"/>
        <end position="77"/>
    </location>
</feature>
<sequence>MPIRERIEALKGALMEKMEGQESVRLPRKSKSATRGQLDEARAAQLGDSSSRLEASDMGSVVQDEGGGGGSEASRRLSRLERKIEKIEKLSKKENVNFQHKHNSIEHGVRGLKSARQQASQEGAEETDVQKEKLVAMIEAMKIEREGSFKQLQAYIHQRHEAMKQDIHRKLLEQSEPAKAQERFGMGGRDWKEQIDMHDSAMAYSENLIMIALQQKMDMLRLELLREKTIWQKTIEQVQDAMSGMVLSLALVLHSDLDGKVTSLKEELRAEQEERKRIQTELLMVLKSHCAKVVEKEYETKEKEANPDQQMLQKKGSRKGGEKKS</sequence>
<protein>
    <submittedName>
        <fullName evidence="3 4">Uncharacterized protein</fullName>
    </submittedName>
</protein>
<organism evidence="3">
    <name type="scientific">Guillardia theta (strain CCMP2712)</name>
    <name type="common">Cryptophyte</name>
    <dbReference type="NCBI Taxonomy" id="905079"/>
    <lineage>
        <taxon>Eukaryota</taxon>
        <taxon>Cryptophyceae</taxon>
        <taxon>Pyrenomonadales</taxon>
        <taxon>Geminigeraceae</taxon>
        <taxon>Guillardia</taxon>
    </lineage>
</organism>
<dbReference type="HOGENOM" id="CLU_856481_0_0_1"/>
<keyword evidence="1" id="KW-0175">Coiled coil</keyword>
<evidence type="ECO:0000313" key="4">
    <source>
        <dbReference type="EnsemblProtists" id="EKX54331"/>
    </source>
</evidence>
<reference evidence="4" key="3">
    <citation type="submission" date="2016-03" db="UniProtKB">
        <authorList>
            <consortium name="EnsemblProtists"/>
        </authorList>
    </citation>
    <scope>IDENTIFICATION</scope>
</reference>
<gene>
    <name evidence="3" type="ORF">GUITHDRAFT_99808</name>
</gene>
<dbReference type="PaxDb" id="55529-EKX54331"/>
<feature type="region of interest" description="Disordered" evidence="2">
    <location>
        <begin position="297"/>
        <end position="325"/>
    </location>
</feature>
<proteinExistence type="predicted"/>
<dbReference type="KEGG" id="gtt:GUITHDRAFT_99808"/>
<dbReference type="Proteomes" id="UP000011087">
    <property type="component" value="Unassembled WGS sequence"/>
</dbReference>
<dbReference type="RefSeq" id="XP_005841311.1">
    <property type="nucleotide sequence ID" value="XM_005841254.1"/>
</dbReference>
<evidence type="ECO:0000313" key="5">
    <source>
        <dbReference type="Proteomes" id="UP000011087"/>
    </source>
</evidence>
<dbReference type="EMBL" id="JH992967">
    <property type="protein sequence ID" value="EKX54331.1"/>
    <property type="molecule type" value="Genomic_DNA"/>
</dbReference>
<reference evidence="3 5" key="1">
    <citation type="journal article" date="2012" name="Nature">
        <title>Algal genomes reveal evolutionary mosaicism and the fate of nucleomorphs.</title>
        <authorList>
            <consortium name="DOE Joint Genome Institute"/>
            <person name="Curtis B.A."/>
            <person name="Tanifuji G."/>
            <person name="Burki F."/>
            <person name="Gruber A."/>
            <person name="Irimia M."/>
            <person name="Maruyama S."/>
            <person name="Arias M.C."/>
            <person name="Ball S.G."/>
            <person name="Gile G.H."/>
            <person name="Hirakawa Y."/>
            <person name="Hopkins J.F."/>
            <person name="Kuo A."/>
            <person name="Rensing S.A."/>
            <person name="Schmutz J."/>
            <person name="Symeonidi A."/>
            <person name="Elias M."/>
            <person name="Eveleigh R.J."/>
            <person name="Herman E.K."/>
            <person name="Klute M.J."/>
            <person name="Nakayama T."/>
            <person name="Obornik M."/>
            <person name="Reyes-Prieto A."/>
            <person name="Armbrust E.V."/>
            <person name="Aves S.J."/>
            <person name="Beiko R.G."/>
            <person name="Coutinho P."/>
            <person name="Dacks J.B."/>
            <person name="Durnford D.G."/>
            <person name="Fast N.M."/>
            <person name="Green B.R."/>
            <person name="Grisdale C.J."/>
            <person name="Hempel F."/>
            <person name="Henrissat B."/>
            <person name="Hoppner M.P."/>
            <person name="Ishida K."/>
            <person name="Kim E."/>
            <person name="Koreny L."/>
            <person name="Kroth P.G."/>
            <person name="Liu Y."/>
            <person name="Malik S.B."/>
            <person name="Maier U.G."/>
            <person name="McRose D."/>
            <person name="Mock T."/>
            <person name="Neilson J.A."/>
            <person name="Onodera N.T."/>
            <person name="Poole A.M."/>
            <person name="Pritham E.J."/>
            <person name="Richards T.A."/>
            <person name="Rocap G."/>
            <person name="Roy S.W."/>
            <person name="Sarai C."/>
            <person name="Schaack S."/>
            <person name="Shirato S."/>
            <person name="Slamovits C.H."/>
            <person name="Spencer D.F."/>
            <person name="Suzuki S."/>
            <person name="Worden A.Z."/>
            <person name="Zauner S."/>
            <person name="Barry K."/>
            <person name="Bell C."/>
            <person name="Bharti A.K."/>
            <person name="Crow J.A."/>
            <person name="Grimwood J."/>
            <person name="Kramer R."/>
            <person name="Lindquist E."/>
            <person name="Lucas S."/>
            <person name="Salamov A."/>
            <person name="McFadden G.I."/>
            <person name="Lane C.E."/>
            <person name="Keeling P.J."/>
            <person name="Gray M.W."/>
            <person name="Grigoriev I.V."/>
            <person name="Archibald J.M."/>
        </authorList>
    </citation>
    <scope>NUCLEOTIDE SEQUENCE</scope>
    <source>
        <strain evidence="3 5">CCMP2712</strain>
    </source>
</reference>
<dbReference type="EnsemblProtists" id="EKX54331">
    <property type="protein sequence ID" value="EKX54331"/>
    <property type="gene ID" value="GUITHDRAFT_99808"/>
</dbReference>
<dbReference type="AlphaFoldDB" id="L1K0H9"/>
<evidence type="ECO:0000256" key="1">
    <source>
        <dbReference type="SAM" id="Coils"/>
    </source>
</evidence>
<evidence type="ECO:0000256" key="2">
    <source>
        <dbReference type="SAM" id="MobiDB-lite"/>
    </source>
</evidence>
<accession>L1K0H9</accession>
<feature type="compositionally biased region" description="Basic and acidic residues" evidence="2">
    <location>
        <begin position="297"/>
        <end position="306"/>
    </location>
</feature>
<keyword evidence="5" id="KW-1185">Reference proteome</keyword>
<dbReference type="GeneID" id="17311109"/>
<feature type="region of interest" description="Disordered" evidence="2">
    <location>
        <begin position="105"/>
        <end position="128"/>
    </location>
</feature>
<reference evidence="5" key="2">
    <citation type="submission" date="2012-11" db="EMBL/GenBank/DDBJ databases">
        <authorList>
            <person name="Kuo A."/>
            <person name="Curtis B.A."/>
            <person name="Tanifuji G."/>
            <person name="Burki F."/>
            <person name="Gruber A."/>
            <person name="Irimia M."/>
            <person name="Maruyama S."/>
            <person name="Arias M.C."/>
            <person name="Ball S.G."/>
            <person name="Gile G.H."/>
            <person name="Hirakawa Y."/>
            <person name="Hopkins J.F."/>
            <person name="Rensing S.A."/>
            <person name="Schmutz J."/>
            <person name="Symeonidi A."/>
            <person name="Elias M."/>
            <person name="Eveleigh R.J."/>
            <person name="Herman E.K."/>
            <person name="Klute M.J."/>
            <person name="Nakayama T."/>
            <person name="Obornik M."/>
            <person name="Reyes-Prieto A."/>
            <person name="Armbrust E.V."/>
            <person name="Aves S.J."/>
            <person name="Beiko R.G."/>
            <person name="Coutinho P."/>
            <person name="Dacks J.B."/>
            <person name="Durnford D.G."/>
            <person name="Fast N.M."/>
            <person name="Green B.R."/>
            <person name="Grisdale C."/>
            <person name="Hempe F."/>
            <person name="Henrissat B."/>
            <person name="Hoppner M.P."/>
            <person name="Ishida K.-I."/>
            <person name="Kim E."/>
            <person name="Koreny L."/>
            <person name="Kroth P.G."/>
            <person name="Liu Y."/>
            <person name="Malik S.-B."/>
            <person name="Maier U.G."/>
            <person name="McRose D."/>
            <person name="Mock T."/>
            <person name="Neilson J.A."/>
            <person name="Onodera N.T."/>
            <person name="Poole A.M."/>
            <person name="Pritham E.J."/>
            <person name="Richards T.A."/>
            <person name="Rocap G."/>
            <person name="Roy S.W."/>
            <person name="Sarai C."/>
            <person name="Schaack S."/>
            <person name="Shirato S."/>
            <person name="Slamovits C.H."/>
            <person name="Spencer D.F."/>
            <person name="Suzuki S."/>
            <person name="Worden A.Z."/>
            <person name="Zauner S."/>
            <person name="Barry K."/>
            <person name="Bell C."/>
            <person name="Bharti A.K."/>
            <person name="Crow J.A."/>
            <person name="Grimwood J."/>
            <person name="Kramer R."/>
            <person name="Lindquist E."/>
            <person name="Lucas S."/>
            <person name="Salamov A."/>
            <person name="McFadden G.I."/>
            <person name="Lane C.E."/>
            <person name="Keeling P.J."/>
            <person name="Gray M.W."/>
            <person name="Grigoriev I.V."/>
            <person name="Archibald J.M."/>
        </authorList>
    </citation>
    <scope>NUCLEOTIDE SEQUENCE</scope>
    <source>
        <strain evidence="5">CCMP2712</strain>
    </source>
</reference>
<name>L1K0H9_GUITC</name>